<evidence type="ECO:0000256" key="1">
    <source>
        <dbReference type="SAM" id="SignalP"/>
    </source>
</evidence>
<gene>
    <name evidence="2" type="ORF">FHK87_14585</name>
</gene>
<sequence>MNKLIQVLLFFFCLSTTFLSARNVNDLVDRKTESVKDSLQNNKINYNESTISSKPVKTFRKFKSLEKFNVPISVKNTVKLNIKDGFQFNTVDSLQNKKWLDMANNVFSTVDKTQNYVDLLSDSSLGELPVAIRPTEISNVKYTVGIAKAVFKSEYTELTAFLKIETARGVLILGGSDIKLSHEGGIIGEAKLNLISQFSFNINNGKAVVVLNGSFEQPATYALIDCSGFKELKIDADLKFSNGLLYPVDENGKEKLGYVEGNFKTVVSDWNDIVVNISLPEFGIKGIKGTTFKFNTAIFDFSDLRNDAAMPQDYLSNHYNEAPELWRGVYINTLDVVLPKAFRKNNSDKRISFGASNLILDGKGVTGKFEGKNILTIDEGSASKWQFSLDRFLLEIETNSLKAGEFEGEFLLPVSKEDRLKYAAIIQPDEYSFRVTNTNEINFDVWSAKVTLTKDSYIEMKVKEDEFRPKANLNGSFDIKSGLKKSSSEDNTVNFRGIVFENMLLQTESPKFSVDYFGYKGNMSLANFPVTVNEIGLRTPSGDRLELVFDFNVNLTSESDGGNGGGAKLAIKAQLEDKDGRDKWRYDGIRLERLFVKMEVSGMELKGAIFIFEDDPTYGTGFAGAVGAKFSVGMSLEVEAKALFGRKEDFRYWFADAQVTLPQGIPIFTAFSINSFGGGFYNHMKMAGMAREKDAAFNHIGASTSGVIYEPYKENGFGLKATVGLITTGSEQLFHGSLEFGISFLKSGGLQEIYFKGEGEMISSLPGDFYEKLQDKLGVISKGNNPILPAYKPEGAMAANVFIKFDFVNDVFHATSELYINFGILKGVGPNGRAGWLDFYVGPDDWHLLIGTPDDPVGVVMDIGILKERNESYFMVGSDIPGNPPLPPEIVANILGIDVSKLDYSRDLNMLEAGKGLAFGSRWSMSTGDLRFLIFFARFDAGLGFDIMLKDYGEARCKGSSEQIGLSGWYANGQAYGYFQGHVGLKFKIFGKRKKITIFRGAAAALMQARLPNPVWVRGYIGGKYHVLGGLIKGKFRFKIELGEKCEIIDGSPLDGIVVIGDMTPKEGTGEVDVFAAPQVAFNMQINKVFEIPDDTGDNRYRILMDKFEVTKDGELIEGEIKWNRYNSLATFYSHEILPPKSQLKAYIQVHFEEYVNGVWEVIKDNGTVSTETKEVNFTTGTAPKKIPPHNIEFMYPVIGQQNFFIKEYDMGYVTLKRGQKYLFDQVPNFKKTTTILSKTGTVLLKDFNYNSAKKQITFKLPEDISTLTEYEIQYKLVPPENDDFDHVINEKYTSQNLESEGNEIEIKSNTLDQIAIKGEERELLKFNFRTSQYKTFDKKMSAVKKTDDLFDHFPYPYGVALTSRINPIEPFDIAELQGTLQTGNKPLIVARAILDDSYYKKEIYPLLYEEYPLAGRFSVKRNIDEVSIPPVEGVEPLSWYLTSIENRVSIQKFNDFIPYRYNVTLYYLQDYEDLRYQLITSDLPWEHMTQYSDLIVKPFPTMKKGNYKTKLQYVLPGQVKNGGSDIRKYYNPLYE</sequence>
<proteinExistence type="predicted"/>
<feature type="chain" id="PRO_5021400829" evidence="1">
    <location>
        <begin position="22"/>
        <end position="1536"/>
    </location>
</feature>
<reference evidence="2 3" key="1">
    <citation type="submission" date="2019-06" db="EMBL/GenBank/DDBJ databases">
        <authorList>
            <person name="Meng X."/>
        </authorList>
    </citation>
    <scope>NUCLEOTIDE SEQUENCE [LARGE SCALE GENOMIC DNA]</scope>
    <source>
        <strain evidence="2 3">M625</strain>
    </source>
</reference>
<feature type="signal peptide" evidence="1">
    <location>
        <begin position="1"/>
        <end position="21"/>
    </location>
</feature>
<organism evidence="2 3">
    <name type="scientific">Aquimarina algicola</name>
    <dbReference type="NCBI Taxonomy" id="2589995"/>
    <lineage>
        <taxon>Bacteria</taxon>
        <taxon>Pseudomonadati</taxon>
        <taxon>Bacteroidota</taxon>
        <taxon>Flavobacteriia</taxon>
        <taxon>Flavobacteriales</taxon>
        <taxon>Flavobacteriaceae</taxon>
        <taxon>Aquimarina</taxon>
    </lineage>
</organism>
<name>A0A504JEF4_9FLAO</name>
<evidence type="ECO:0000313" key="2">
    <source>
        <dbReference type="EMBL" id="TPN85249.1"/>
    </source>
</evidence>
<dbReference type="RefSeq" id="WP_140594347.1">
    <property type="nucleotide sequence ID" value="NZ_VFWZ01000004.1"/>
</dbReference>
<dbReference type="OrthoDB" id="610610at2"/>
<dbReference type="Proteomes" id="UP000315540">
    <property type="component" value="Unassembled WGS sequence"/>
</dbReference>
<keyword evidence="1" id="KW-0732">Signal</keyword>
<comment type="caution">
    <text evidence="2">The sequence shown here is derived from an EMBL/GenBank/DDBJ whole genome shotgun (WGS) entry which is preliminary data.</text>
</comment>
<evidence type="ECO:0000313" key="3">
    <source>
        <dbReference type="Proteomes" id="UP000315540"/>
    </source>
</evidence>
<accession>A0A504JEF4</accession>
<dbReference type="EMBL" id="VFWZ01000004">
    <property type="protein sequence ID" value="TPN85249.1"/>
    <property type="molecule type" value="Genomic_DNA"/>
</dbReference>
<protein>
    <submittedName>
        <fullName evidence="2">Uncharacterized protein</fullName>
    </submittedName>
</protein>
<keyword evidence="3" id="KW-1185">Reference proteome</keyword>